<feature type="transmembrane region" description="Helical" evidence="2">
    <location>
        <begin position="133"/>
        <end position="153"/>
    </location>
</feature>
<keyword evidence="2" id="KW-0472">Membrane</keyword>
<evidence type="ECO:0008006" key="5">
    <source>
        <dbReference type="Google" id="ProtNLM"/>
    </source>
</evidence>
<evidence type="ECO:0000313" key="3">
    <source>
        <dbReference type="EMBL" id="KAL0014997.1"/>
    </source>
</evidence>
<dbReference type="EMBL" id="JAZDWU010000001">
    <property type="protein sequence ID" value="KAL0014997.1"/>
    <property type="molecule type" value="Genomic_DNA"/>
</dbReference>
<evidence type="ECO:0000313" key="4">
    <source>
        <dbReference type="Proteomes" id="UP001459277"/>
    </source>
</evidence>
<feature type="transmembrane region" description="Helical" evidence="2">
    <location>
        <begin position="102"/>
        <end position="121"/>
    </location>
</feature>
<proteinExistence type="predicted"/>
<keyword evidence="4" id="KW-1185">Reference proteome</keyword>
<protein>
    <recommendedName>
        <fullName evidence="5">RNase H type-1 domain-containing protein</fullName>
    </recommendedName>
</protein>
<dbReference type="PANTHER" id="PTHR47074">
    <property type="entry name" value="BNAC02G40300D PROTEIN"/>
    <property type="match status" value="1"/>
</dbReference>
<dbReference type="InterPro" id="IPR052929">
    <property type="entry name" value="RNase_H-like_EbsB-rel"/>
</dbReference>
<keyword evidence="2" id="KW-0812">Transmembrane</keyword>
<evidence type="ECO:0000256" key="2">
    <source>
        <dbReference type="SAM" id="Phobius"/>
    </source>
</evidence>
<accession>A0AAW2DWQ2</accession>
<feature type="region of interest" description="Disordered" evidence="1">
    <location>
        <begin position="1"/>
        <end position="21"/>
    </location>
</feature>
<reference evidence="3 4" key="1">
    <citation type="submission" date="2024-01" db="EMBL/GenBank/DDBJ databases">
        <title>A telomere-to-telomere, gap-free genome of sweet tea (Lithocarpus litseifolius).</title>
        <authorList>
            <person name="Zhou J."/>
        </authorList>
    </citation>
    <scope>NUCLEOTIDE SEQUENCE [LARGE SCALE GENOMIC DNA]</scope>
    <source>
        <strain evidence="3">Zhou-2022a</strain>
        <tissue evidence="3">Leaf</tissue>
    </source>
</reference>
<dbReference type="PANTHER" id="PTHR47074:SF21">
    <property type="entry name" value="RNASE H TYPE-1 DOMAIN-CONTAINING PROTEIN"/>
    <property type="match status" value="1"/>
</dbReference>
<evidence type="ECO:0000256" key="1">
    <source>
        <dbReference type="SAM" id="MobiDB-lite"/>
    </source>
</evidence>
<keyword evidence="2" id="KW-1133">Transmembrane helix</keyword>
<gene>
    <name evidence="3" type="ORF">SO802_002066</name>
</gene>
<organism evidence="3 4">
    <name type="scientific">Lithocarpus litseifolius</name>
    <dbReference type="NCBI Taxonomy" id="425828"/>
    <lineage>
        <taxon>Eukaryota</taxon>
        <taxon>Viridiplantae</taxon>
        <taxon>Streptophyta</taxon>
        <taxon>Embryophyta</taxon>
        <taxon>Tracheophyta</taxon>
        <taxon>Spermatophyta</taxon>
        <taxon>Magnoliopsida</taxon>
        <taxon>eudicotyledons</taxon>
        <taxon>Gunneridae</taxon>
        <taxon>Pentapetalae</taxon>
        <taxon>rosids</taxon>
        <taxon>fabids</taxon>
        <taxon>Fagales</taxon>
        <taxon>Fagaceae</taxon>
        <taxon>Lithocarpus</taxon>
    </lineage>
</organism>
<sequence>MLALCEPPPPGPTISTQPPPLSWSPPPPGWIKVNIDAALSSSKASLAVVARDHHGVAIKAWARIANAIPPLQAEAQALLWVVKLPNAKVGPMSCLKEMLKEFMILFLLVKLPLTGLSMLYLRTSWSLLGSLTPFLLFGLRGPIMFWSMLLLNFL</sequence>
<name>A0AAW2DWQ2_9ROSI</name>
<dbReference type="AlphaFoldDB" id="A0AAW2DWQ2"/>
<dbReference type="Proteomes" id="UP001459277">
    <property type="component" value="Unassembled WGS sequence"/>
</dbReference>
<comment type="caution">
    <text evidence="3">The sequence shown here is derived from an EMBL/GenBank/DDBJ whole genome shotgun (WGS) entry which is preliminary data.</text>
</comment>